<sequence>MQNQLVEAVATNQPQLPNLIIHIFNFLSEACMGPCYPIQRAIAVESPLILLSNRMFGNIVIEEWDSMETKTFKASILGALLQLLYSLLEGKVDDKAVHMKDVLDFTAVETQMRKMHLLLEHAGSPSGEMQEFLRSVSARERAAAESEIEENSDVRSPKASAESRAALMAMPSSIPGESSSRMSAANTSLGAKRGVQFLELKSNRDKKRPTIAPRQGASDVAQAAPSVFSIQKKPTEAISVDEEEVQGEVAKTLLDMLFFMQKLRYVTGSDSLLPSGSASHDVASREAPPDAAAVDAEEALRDNLDRFMLSNTASIELLWDNRLEKVYFPLTEMCREVNANAGWRAKVRRYLHALPSDVRANPLQKGIELMRRMETVVSDLVASYELKRKYKMAHWLVERRDLFNKLSFFIALTVLLLMLLTVRQSEATWPEDAPWSYWTCIALCVLEVDPERSISQQLQISQQQRTNSNPSDLTFHSQVKQSYWLKCDDEYPVVVPECLHVLYSFGPSIPFLNQTFQSWCLTVHSANHSNAECLA</sequence>
<evidence type="ECO:0000256" key="1">
    <source>
        <dbReference type="SAM" id="MobiDB-lite"/>
    </source>
</evidence>
<feature type="region of interest" description="Disordered" evidence="1">
    <location>
        <begin position="143"/>
        <end position="163"/>
    </location>
</feature>
<name>A0A7S1SK58_9CHLO</name>
<evidence type="ECO:0000313" key="2">
    <source>
        <dbReference type="EMBL" id="CAD9201421.1"/>
    </source>
</evidence>
<dbReference type="AlphaFoldDB" id="A0A7S1SK58"/>
<gene>
    <name evidence="2" type="ORF">TCHU04912_LOCUS3654</name>
</gene>
<dbReference type="GO" id="GO:0006816">
    <property type="term" value="P:calcium ion transport"/>
    <property type="evidence" value="ECO:0007669"/>
    <property type="project" value="InterPro"/>
</dbReference>
<feature type="region of interest" description="Disordered" evidence="1">
    <location>
        <begin position="196"/>
        <end position="223"/>
    </location>
</feature>
<organism evidence="2">
    <name type="scientific">Tetraselmis chuii</name>
    <dbReference type="NCBI Taxonomy" id="63592"/>
    <lineage>
        <taxon>Eukaryota</taxon>
        <taxon>Viridiplantae</taxon>
        <taxon>Chlorophyta</taxon>
        <taxon>core chlorophytes</taxon>
        <taxon>Chlorodendrophyceae</taxon>
        <taxon>Chlorodendrales</taxon>
        <taxon>Chlorodendraceae</taxon>
        <taxon>Tetraselmis</taxon>
    </lineage>
</organism>
<accession>A0A7S1SK58</accession>
<protein>
    <submittedName>
        <fullName evidence="2">Uncharacterized protein</fullName>
    </submittedName>
</protein>
<dbReference type="PANTHER" id="PTHR13715:SF99">
    <property type="entry name" value="INOSITOL 1,4,5-TRISPHOSPHATE RECEPTOR-LIKE PROTEIN A"/>
    <property type="match status" value="1"/>
</dbReference>
<proteinExistence type="predicted"/>
<reference evidence="2" key="1">
    <citation type="submission" date="2021-01" db="EMBL/GenBank/DDBJ databases">
        <authorList>
            <person name="Corre E."/>
            <person name="Pelletier E."/>
            <person name="Niang G."/>
            <person name="Scheremetjew M."/>
            <person name="Finn R."/>
            <person name="Kale V."/>
            <person name="Holt S."/>
            <person name="Cochrane G."/>
            <person name="Meng A."/>
            <person name="Brown T."/>
            <person name="Cohen L."/>
        </authorList>
    </citation>
    <scope>NUCLEOTIDE SEQUENCE</scope>
    <source>
        <strain evidence="2">PLY429</strain>
    </source>
</reference>
<dbReference type="InterPro" id="IPR015925">
    <property type="entry name" value="Ryanodine_IP3_receptor"/>
</dbReference>
<dbReference type="PANTHER" id="PTHR13715">
    <property type="entry name" value="RYANODINE RECEPTOR AND IP3 RECEPTOR"/>
    <property type="match status" value="1"/>
</dbReference>
<dbReference type="EMBL" id="HBGG01007350">
    <property type="protein sequence ID" value="CAD9201421.1"/>
    <property type="molecule type" value="Transcribed_RNA"/>
</dbReference>